<name>A0AB34IEN4_PRYPA</name>
<dbReference type="Proteomes" id="UP001515480">
    <property type="component" value="Unassembled WGS sequence"/>
</dbReference>
<proteinExistence type="predicted"/>
<evidence type="ECO:0008006" key="3">
    <source>
        <dbReference type="Google" id="ProtNLM"/>
    </source>
</evidence>
<evidence type="ECO:0000313" key="1">
    <source>
        <dbReference type="EMBL" id="KAL1496281.1"/>
    </source>
</evidence>
<gene>
    <name evidence="1" type="ORF">AB1Y20_016244</name>
</gene>
<keyword evidence="2" id="KW-1185">Reference proteome</keyword>
<comment type="caution">
    <text evidence="1">The sequence shown here is derived from an EMBL/GenBank/DDBJ whole genome shotgun (WGS) entry which is preliminary data.</text>
</comment>
<dbReference type="EMBL" id="JBGBPQ010000029">
    <property type="protein sequence ID" value="KAL1496281.1"/>
    <property type="molecule type" value="Genomic_DNA"/>
</dbReference>
<organism evidence="1 2">
    <name type="scientific">Prymnesium parvum</name>
    <name type="common">Toxic golden alga</name>
    <dbReference type="NCBI Taxonomy" id="97485"/>
    <lineage>
        <taxon>Eukaryota</taxon>
        <taxon>Haptista</taxon>
        <taxon>Haptophyta</taxon>
        <taxon>Prymnesiophyceae</taxon>
        <taxon>Prymnesiales</taxon>
        <taxon>Prymnesiaceae</taxon>
        <taxon>Prymnesium</taxon>
    </lineage>
</organism>
<accession>A0AB34IEN4</accession>
<protein>
    <recommendedName>
        <fullName evidence="3">Transcription initiation factor IIA subunit 1</fullName>
    </recommendedName>
</protein>
<reference evidence="1 2" key="1">
    <citation type="journal article" date="2024" name="Science">
        <title>Giant polyketide synthase enzymes in the biosynthesis of giant marine polyether toxins.</title>
        <authorList>
            <person name="Fallon T.R."/>
            <person name="Shende V.V."/>
            <person name="Wierzbicki I.H."/>
            <person name="Pendleton A.L."/>
            <person name="Watervoot N.F."/>
            <person name="Auber R.P."/>
            <person name="Gonzalez D.J."/>
            <person name="Wisecaver J.H."/>
            <person name="Moore B.S."/>
        </authorList>
    </citation>
    <scope>NUCLEOTIDE SEQUENCE [LARGE SCALE GENOMIC DNA]</scope>
    <source>
        <strain evidence="1 2">12B1</strain>
    </source>
</reference>
<sequence length="131" mass="13923">MSLSNPKNPTQILYSEVIEAVVRGLREAAQADDIDDDVVELIEKTWRDNLIQSGVLRGGHGPSVIQTAGDGTRHIPPQHAMPVAATVRLGARASQNTSAQHAAAPRGAQFYACDEPVFAGQPSARMDNPGV</sequence>
<dbReference type="Gene3D" id="1.10.287.100">
    <property type="match status" value="1"/>
</dbReference>
<dbReference type="AlphaFoldDB" id="A0AB34IEN4"/>
<evidence type="ECO:0000313" key="2">
    <source>
        <dbReference type="Proteomes" id="UP001515480"/>
    </source>
</evidence>